<feature type="transmembrane region" description="Helical" evidence="8">
    <location>
        <begin position="286"/>
        <end position="306"/>
    </location>
</feature>
<name>A0A5B3GE82_9BACT</name>
<keyword evidence="5 8" id="KW-1133">Transmembrane helix</keyword>
<keyword evidence="7" id="KW-0479">Metal-binding</keyword>
<feature type="binding site" evidence="7">
    <location>
        <position position="214"/>
    </location>
    <ligand>
        <name>Mg(2+)</name>
        <dbReference type="ChEBI" id="CHEBI:18420"/>
    </ligand>
</feature>
<feature type="transmembrane region" description="Helical" evidence="8">
    <location>
        <begin position="103"/>
        <end position="120"/>
    </location>
</feature>
<comment type="caution">
    <text evidence="9">The sequence shown here is derived from an EMBL/GenBank/DDBJ whole genome shotgun (WGS) entry which is preliminary data.</text>
</comment>
<evidence type="ECO:0000256" key="2">
    <source>
        <dbReference type="ARBA" id="ARBA00022475"/>
    </source>
</evidence>
<dbReference type="AlphaFoldDB" id="A0A5B3GE82"/>
<keyword evidence="7" id="KW-0460">Magnesium</keyword>
<comment type="subcellular location">
    <subcellularLocation>
        <location evidence="1">Cell membrane</location>
        <topology evidence="1">Multi-pass membrane protein</topology>
    </subcellularLocation>
</comment>
<evidence type="ECO:0000256" key="3">
    <source>
        <dbReference type="ARBA" id="ARBA00022679"/>
    </source>
</evidence>
<feature type="transmembrane region" description="Helical" evidence="8">
    <location>
        <begin position="240"/>
        <end position="261"/>
    </location>
</feature>
<dbReference type="GO" id="GO:0016780">
    <property type="term" value="F:phosphotransferase activity, for other substituted phosphate groups"/>
    <property type="evidence" value="ECO:0007669"/>
    <property type="project" value="InterPro"/>
</dbReference>
<evidence type="ECO:0000256" key="5">
    <source>
        <dbReference type="ARBA" id="ARBA00022989"/>
    </source>
</evidence>
<evidence type="ECO:0000256" key="8">
    <source>
        <dbReference type="SAM" id="Phobius"/>
    </source>
</evidence>
<dbReference type="CDD" id="cd06854">
    <property type="entry name" value="GT_WbpL_WbcO_like"/>
    <property type="match status" value="1"/>
</dbReference>
<comment type="cofactor">
    <cofactor evidence="7">
        <name>Mg(2+)</name>
        <dbReference type="ChEBI" id="CHEBI:18420"/>
    </cofactor>
</comment>
<sequence length="355" mass="39406">MSIIITYGIIFVILLLLELAYFKVADKYNIIDKSNERSSHSTIVLRGGGIIYALSTLVWVGLQGAHGDWCVVLDYWPFLLGLLLVAGISFVDDIVSLPDSIRLVVQFVSYGMMFWNLGVFDLFGKYGWMIGLGTTILALIVVVGATNVINFMDGVNGITAAYSLSVLVPLFILNNSMPIPFVLNSLIGVVILGVLVFCLFNFRPKGKAKCFAGDVGSIGIAYIMLFMIGSLILVTGDLTYLILLLVYGIDGCLTICHRILLHENLGEAHRKHAYQLMANELKIGHVKVSSFYALLQLVISLGFIYLCPNTEIAHWSYLASTIIILTLAYILFMKKYYHLHEEYLASLKNKHNDSN</sequence>
<feature type="transmembrane region" description="Helical" evidence="8">
    <location>
        <begin position="43"/>
        <end position="62"/>
    </location>
</feature>
<dbReference type="PANTHER" id="PTHR22926">
    <property type="entry name" value="PHOSPHO-N-ACETYLMURAMOYL-PENTAPEPTIDE-TRANSFERASE"/>
    <property type="match status" value="1"/>
</dbReference>
<dbReference type="EMBL" id="VVXK01000001">
    <property type="protein sequence ID" value="KAA2371945.1"/>
    <property type="molecule type" value="Genomic_DNA"/>
</dbReference>
<evidence type="ECO:0000313" key="9">
    <source>
        <dbReference type="EMBL" id="KAA2371945.1"/>
    </source>
</evidence>
<dbReference type="RefSeq" id="WP_149886802.1">
    <property type="nucleotide sequence ID" value="NZ_DBFBVY010000163.1"/>
</dbReference>
<feature type="transmembrane region" description="Helical" evidence="8">
    <location>
        <begin position="179"/>
        <end position="200"/>
    </location>
</feature>
<evidence type="ECO:0000256" key="6">
    <source>
        <dbReference type="ARBA" id="ARBA00023136"/>
    </source>
</evidence>
<accession>A0A5B3GE82</accession>
<keyword evidence="4 8" id="KW-0812">Transmembrane</keyword>
<dbReference type="GO" id="GO:0071555">
    <property type="term" value="P:cell wall organization"/>
    <property type="evidence" value="ECO:0007669"/>
    <property type="project" value="TreeGrafter"/>
</dbReference>
<dbReference type="InterPro" id="IPR000715">
    <property type="entry name" value="Glycosyl_transferase_4"/>
</dbReference>
<dbReference type="GO" id="GO:0005886">
    <property type="term" value="C:plasma membrane"/>
    <property type="evidence" value="ECO:0007669"/>
    <property type="project" value="UniProtKB-SubCell"/>
</dbReference>
<gene>
    <name evidence="9" type="ORF">F2Y13_00295</name>
</gene>
<evidence type="ECO:0000256" key="1">
    <source>
        <dbReference type="ARBA" id="ARBA00004651"/>
    </source>
</evidence>
<dbReference type="GO" id="GO:0046872">
    <property type="term" value="F:metal ion binding"/>
    <property type="evidence" value="ECO:0007669"/>
    <property type="project" value="UniProtKB-KW"/>
</dbReference>
<evidence type="ECO:0000313" key="10">
    <source>
        <dbReference type="Proteomes" id="UP000323567"/>
    </source>
</evidence>
<keyword evidence="2" id="KW-1003">Cell membrane</keyword>
<dbReference type="Proteomes" id="UP000323567">
    <property type="component" value="Unassembled WGS sequence"/>
</dbReference>
<feature type="transmembrane region" description="Helical" evidence="8">
    <location>
        <begin position="312"/>
        <end position="332"/>
    </location>
</feature>
<organism evidence="9 10">
    <name type="scientific">Alistipes shahii</name>
    <dbReference type="NCBI Taxonomy" id="328814"/>
    <lineage>
        <taxon>Bacteria</taxon>
        <taxon>Pseudomonadati</taxon>
        <taxon>Bacteroidota</taxon>
        <taxon>Bacteroidia</taxon>
        <taxon>Bacteroidales</taxon>
        <taxon>Rikenellaceae</taxon>
        <taxon>Alistipes</taxon>
    </lineage>
</organism>
<keyword evidence="3 9" id="KW-0808">Transferase</keyword>
<feature type="transmembrane region" description="Helical" evidence="8">
    <location>
        <begin position="155"/>
        <end position="173"/>
    </location>
</feature>
<feature type="transmembrane region" description="Helical" evidence="8">
    <location>
        <begin position="212"/>
        <end position="234"/>
    </location>
</feature>
<evidence type="ECO:0000256" key="7">
    <source>
        <dbReference type="PIRSR" id="PIRSR600715-1"/>
    </source>
</evidence>
<proteinExistence type="predicted"/>
<evidence type="ECO:0000256" key="4">
    <source>
        <dbReference type="ARBA" id="ARBA00022692"/>
    </source>
</evidence>
<reference evidence="9 10" key="1">
    <citation type="journal article" date="2019" name="Nat. Med.">
        <title>A library of human gut bacterial isolates paired with longitudinal multiomics data enables mechanistic microbiome research.</title>
        <authorList>
            <person name="Poyet M."/>
            <person name="Groussin M."/>
            <person name="Gibbons S.M."/>
            <person name="Avila-Pacheco J."/>
            <person name="Jiang X."/>
            <person name="Kearney S.M."/>
            <person name="Perrotta A.R."/>
            <person name="Berdy B."/>
            <person name="Zhao S."/>
            <person name="Lieberman T.D."/>
            <person name="Swanson P.K."/>
            <person name="Smith M."/>
            <person name="Roesemann S."/>
            <person name="Alexander J.E."/>
            <person name="Rich S.A."/>
            <person name="Livny J."/>
            <person name="Vlamakis H."/>
            <person name="Clish C."/>
            <person name="Bullock K."/>
            <person name="Deik A."/>
            <person name="Scott J."/>
            <person name="Pierce K.A."/>
            <person name="Xavier R.J."/>
            <person name="Alm E.J."/>
        </authorList>
    </citation>
    <scope>NUCLEOTIDE SEQUENCE [LARGE SCALE GENOMIC DNA]</scope>
    <source>
        <strain evidence="9 10">BIOML-A2</strain>
    </source>
</reference>
<dbReference type="GO" id="GO:0044038">
    <property type="term" value="P:cell wall macromolecule biosynthetic process"/>
    <property type="evidence" value="ECO:0007669"/>
    <property type="project" value="TreeGrafter"/>
</dbReference>
<keyword evidence="6 8" id="KW-0472">Membrane</keyword>
<feature type="transmembrane region" description="Helical" evidence="8">
    <location>
        <begin position="74"/>
        <end position="91"/>
    </location>
</feature>
<dbReference type="Pfam" id="PF00953">
    <property type="entry name" value="Glycos_transf_4"/>
    <property type="match status" value="1"/>
</dbReference>
<feature type="transmembrane region" description="Helical" evidence="8">
    <location>
        <begin position="6"/>
        <end position="22"/>
    </location>
</feature>
<feature type="transmembrane region" description="Helical" evidence="8">
    <location>
        <begin position="126"/>
        <end position="148"/>
    </location>
</feature>
<protein>
    <submittedName>
        <fullName evidence="9">Glycosyltransferase family 4 protein</fullName>
    </submittedName>
</protein>
<dbReference type="GO" id="GO:0009103">
    <property type="term" value="P:lipopolysaccharide biosynthetic process"/>
    <property type="evidence" value="ECO:0007669"/>
    <property type="project" value="TreeGrafter"/>
</dbReference>
<feature type="binding site" evidence="7">
    <location>
        <position position="150"/>
    </location>
    <ligand>
        <name>Mg(2+)</name>
        <dbReference type="ChEBI" id="CHEBI:18420"/>
    </ligand>
</feature>
<dbReference type="PANTHER" id="PTHR22926:SF3">
    <property type="entry name" value="UNDECAPRENYL-PHOSPHATE ALPHA-N-ACETYLGLUCOSAMINYL 1-PHOSPHATE TRANSFERASE"/>
    <property type="match status" value="1"/>
</dbReference>